<keyword evidence="1" id="KW-0808">Transferase</keyword>
<proteinExistence type="predicted"/>
<comment type="caution">
    <text evidence="1">The sequence shown here is derived from an EMBL/GenBank/DDBJ whole genome shotgun (WGS) entry which is preliminary data.</text>
</comment>
<reference evidence="1" key="1">
    <citation type="submission" date="2017-04" db="EMBL/GenBank/DDBJ databases">
        <authorList>
            <person name="Varghese N."/>
            <person name="Submissions S."/>
        </authorList>
    </citation>
    <scope>NUCLEOTIDE SEQUENCE</scope>
    <source>
        <strain evidence="1">WTE2008</strain>
    </source>
</reference>
<evidence type="ECO:0000313" key="1">
    <source>
        <dbReference type="EMBL" id="SMC80505.1"/>
    </source>
</evidence>
<accession>A0AC61PP15</accession>
<sequence>MKKALAFFGAFNPPTTAHLELARYAMEQTGRESVVFVPSRSAYIREEQGKDYAYSDRARLAMLRAAREKRPWMAVTDYELTLDHQPRSYETLCRLKEEGYEAALLMGSDKLAELETRWKYVREIAEEFGIVCMERAGDDCGEIIRNSSFLTELMPYITVLKTPEETKNISSTQVRELITRGENPEGLVPGEILELLGTEKKEHAMKLDPIITSLLDTDLYKFNMDQVIFHKHTDLSGEYYFRCRNEGVVFTPEMFEEINAQIDHLCSLTFTKDELDYLRSIRFLKSDYVEFLRLWRPIRDYVQTRLTKDGTLKIVVRGPLFSAMQFEIYLLEIVNEVYFRLKYDYAELRKSAEERLNEKIKAFQKGKYTFSFAEFGCRRRLSREWEDEVVRRLATETTNCVGTSNVMLAKKYGLKPIGTYAHEFVQMYQGIDSIPLAYTNHYALEDWYNEYRGDNGTALTDTVTTDLFLLDFNRAMVNNFTGVRHDSGDPYEWGEKMIAHYKKYGADPKTKLLLFSDSLDFDRAQALYDYFKDRAKVSFGIGTFCSNDTSEEALNIVIKLQTVNGRAVAKLSDSAGKTMCRDDEYMEYLERSVAFRLNREKEAE</sequence>
<dbReference type="EMBL" id="FWXZ01000006">
    <property type="protein sequence ID" value="SMC80505.1"/>
    <property type="molecule type" value="Genomic_DNA"/>
</dbReference>
<gene>
    <name evidence="1" type="ORF">SAMN06297397_2601</name>
</gene>
<evidence type="ECO:0000313" key="2">
    <source>
        <dbReference type="Proteomes" id="UP000192328"/>
    </source>
</evidence>
<keyword evidence="1" id="KW-0548">Nucleotidyltransferase</keyword>
<dbReference type="Proteomes" id="UP000192328">
    <property type="component" value="Unassembled WGS sequence"/>
</dbReference>
<protein>
    <submittedName>
        <fullName evidence="1">Nicotinate-nucleotide adenylyltransferase</fullName>
    </submittedName>
</protein>
<keyword evidence="2" id="KW-1185">Reference proteome</keyword>
<organism evidence="1 2">
    <name type="scientific">Aristaeella lactis</name>
    <dbReference type="NCBI Taxonomy" id="3046383"/>
    <lineage>
        <taxon>Bacteria</taxon>
        <taxon>Bacillati</taxon>
        <taxon>Bacillota</taxon>
        <taxon>Clostridia</taxon>
        <taxon>Eubacteriales</taxon>
        <taxon>Aristaeellaceae</taxon>
        <taxon>Aristaeella</taxon>
    </lineage>
</organism>
<name>A0AC61PP15_9FIRM</name>